<evidence type="ECO:0000256" key="1">
    <source>
        <dbReference type="SAM" id="MobiDB-lite"/>
    </source>
</evidence>
<proteinExistence type="predicted"/>
<dbReference type="EMBL" id="GGEC01000599">
    <property type="protein sequence ID" value="MBW81082.1"/>
    <property type="molecule type" value="Transcribed_RNA"/>
</dbReference>
<organism evidence="2">
    <name type="scientific">Rhizophora mucronata</name>
    <name type="common">Asiatic mangrove</name>
    <dbReference type="NCBI Taxonomy" id="61149"/>
    <lineage>
        <taxon>Eukaryota</taxon>
        <taxon>Viridiplantae</taxon>
        <taxon>Streptophyta</taxon>
        <taxon>Embryophyta</taxon>
        <taxon>Tracheophyta</taxon>
        <taxon>Spermatophyta</taxon>
        <taxon>Magnoliopsida</taxon>
        <taxon>eudicotyledons</taxon>
        <taxon>Gunneridae</taxon>
        <taxon>Pentapetalae</taxon>
        <taxon>rosids</taxon>
        <taxon>fabids</taxon>
        <taxon>Malpighiales</taxon>
        <taxon>Rhizophoraceae</taxon>
        <taxon>Rhizophora</taxon>
    </lineage>
</organism>
<sequence length="117" mass="12891">MRVDKVCPVSTMSSTRSTCLPRTSSFRSREMRGGPLDWVLEPYDSARTRSTEMGRRIRLTKSAKNKNAPVATPTTTRGAEMDPTSPIISDASSATRSEISDSVHSTFSMCESRDISQ</sequence>
<feature type="region of interest" description="Disordered" evidence="1">
    <location>
        <begin position="1"/>
        <end position="28"/>
    </location>
</feature>
<reference evidence="2" key="1">
    <citation type="submission" date="2018-02" db="EMBL/GenBank/DDBJ databases">
        <title>Rhizophora mucronata_Transcriptome.</title>
        <authorList>
            <person name="Meera S.P."/>
            <person name="Sreeshan A."/>
            <person name="Augustine A."/>
        </authorList>
    </citation>
    <scope>NUCLEOTIDE SEQUENCE</scope>
    <source>
        <tissue evidence="2">Leaf</tissue>
    </source>
</reference>
<dbReference type="AlphaFoldDB" id="A0A2P2IIP6"/>
<accession>A0A2P2IIP6</accession>
<feature type="region of interest" description="Disordered" evidence="1">
    <location>
        <begin position="49"/>
        <end position="117"/>
    </location>
</feature>
<evidence type="ECO:0000313" key="2">
    <source>
        <dbReference type="EMBL" id="MBW81082.1"/>
    </source>
</evidence>
<protein>
    <submittedName>
        <fullName evidence="2">Uncharacterized protein</fullName>
    </submittedName>
</protein>
<name>A0A2P2IIP6_RHIMU</name>
<feature type="compositionally biased region" description="Polar residues" evidence="1">
    <location>
        <begin position="10"/>
        <end position="26"/>
    </location>
</feature>
<feature type="compositionally biased region" description="Polar residues" evidence="1">
    <location>
        <begin position="86"/>
        <end position="110"/>
    </location>
</feature>